<dbReference type="GO" id="GO:0005524">
    <property type="term" value="F:ATP binding"/>
    <property type="evidence" value="ECO:0007669"/>
    <property type="project" value="UniProtKB-KW"/>
</dbReference>
<accession>A0A5J6V914</accession>
<sequence length="346" mass="37884">MKENRNVLEVTDLRTSFVTEDGMVTAVDGVSFTVARGEVLGIVGESGCGKSVTAESIMRLLDEDTTVYEGEIVFDGDVDLLSLADERMRPYRGGRLGMIFQDPMSSLNPVYTIGNQLVEAIRAHDKIGKKAAADRALEMLTLTGIPEPKMRLKQYPHQLSGGQRQRVVIAMALSCRPDLLIADEPTTALDVTTQAQILQLMEDLRTEFDTGTIFITHDLGVVAEICDRVVVMYLGQVIEETDVTTLFDEPAHPYTRGLLASTPSVETDNTQDLPTISGTVPTLTQVPTGCRFADRCPFVEDACREQPIELTTLADGHRVRCRRAEEIPALAAEVGWQAEATRGGRA</sequence>
<keyword evidence="7" id="KW-0472">Membrane</keyword>
<name>A0A5J6V914_9MICO</name>
<keyword evidence="3" id="KW-0813">Transport</keyword>
<dbReference type="GO" id="GO:0015833">
    <property type="term" value="P:peptide transport"/>
    <property type="evidence" value="ECO:0007669"/>
    <property type="project" value="InterPro"/>
</dbReference>
<dbReference type="SUPFAM" id="SSF52540">
    <property type="entry name" value="P-loop containing nucleoside triphosphate hydrolases"/>
    <property type="match status" value="1"/>
</dbReference>
<dbReference type="AlphaFoldDB" id="A0A5J6V914"/>
<evidence type="ECO:0000313" key="9">
    <source>
        <dbReference type="EMBL" id="QFG69492.1"/>
    </source>
</evidence>
<dbReference type="KEGG" id="serw:FY030_12965"/>
<reference evidence="9 10" key="1">
    <citation type="submission" date="2019-09" db="EMBL/GenBank/DDBJ databases">
        <title>Serinicoccus pratensis sp. nov., isolated from meadow soil.</title>
        <authorList>
            <person name="Zhang W."/>
        </authorList>
    </citation>
    <scope>NUCLEOTIDE SEQUENCE [LARGE SCALE GENOMIC DNA]</scope>
    <source>
        <strain evidence="9 10">W204</strain>
    </source>
</reference>
<dbReference type="CDD" id="cd03257">
    <property type="entry name" value="ABC_NikE_OppD_transporters"/>
    <property type="match status" value="1"/>
</dbReference>
<evidence type="ECO:0000256" key="4">
    <source>
        <dbReference type="ARBA" id="ARBA00022475"/>
    </source>
</evidence>
<dbReference type="PANTHER" id="PTHR43297">
    <property type="entry name" value="OLIGOPEPTIDE TRANSPORT ATP-BINDING PROTEIN APPD"/>
    <property type="match status" value="1"/>
</dbReference>
<dbReference type="NCBIfam" id="TIGR01727">
    <property type="entry name" value="oligo_HPY"/>
    <property type="match status" value="1"/>
</dbReference>
<evidence type="ECO:0000313" key="10">
    <source>
        <dbReference type="Proteomes" id="UP000326546"/>
    </source>
</evidence>
<dbReference type="FunFam" id="3.40.50.300:FF:000016">
    <property type="entry name" value="Oligopeptide ABC transporter ATP-binding component"/>
    <property type="match status" value="1"/>
</dbReference>
<organism evidence="9 10">
    <name type="scientific">Ornithinimicrobium pratense</name>
    <dbReference type="NCBI Taxonomy" id="2593973"/>
    <lineage>
        <taxon>Bacteria</taxon>
        <taxon>Bacillati</taxon>
        <taxon>Actinomycetota</taxon>
        <taxon>Actinomycetes</taxon>
        <taxon>Micrococcales</taxon>
        <taxon>Ornithinimicrobiaceae</taxon>
        <taxon>Ornithinimicrobium</taxon>
    </lineage>
</organism>
<protein>
    <submittedName>
        <fullName evidence="9">ABC transporter ATP-binding protein</fullName>
    </submittedName>
</protein>
<dbReference type="RefSeq" id="WP_158061866.1">
    <property type="nucleotide sequence ID" value="NZ_CP044427.1"/>
</dbReference>
<dbReference type="InterPro" id="IPR003593">
    <property type="entry name" value="AAA+_ATPase"/>
</dbReference>
<dbReference type="PROSITE" id="PS00211">
    <property type="entry name" value="ABC_TRANSPORTER_1"/>
    <property type="match status" value="1"/>
</dbReference>
<keyword evidence="5" id="KW-0547">Nucleotide-binding</keyword>
<evidence type="ECO:0000256" key="3">
    <source>
        <dbReference type="ARBA" id="ARBA00022448"/>
    </source>
</evidence>
<keyword evidence="6 9" id="KW-0067">ATP-binding</keyword>
<evidence type="ECO:0000256" key="6">
    <source>
        <dbReference type="ARBA" id="ARBA00022840"/>
    </source>
</evidence>
<dbReference type="InterPro" id="IPR013563">
    <property type="entry name" value="Oligopep_ABC_C"/>
</dbReference>
<proteinExistence type="inferred from homology"/>
<dbReference type="InterPro" id="IPR017871">
    <property type="entry name" value="ABC_transporter-like_CS"/>
</dbReference>
<dbReference type="InterPro" id="IPR050388">
    <property type="entry name" value="ABC_Ni/Peptide_Import"/>
</dbReference>
<evidence type="ECO:0000256" key="2">
    <source>
        <dbReference type="ARBA" id="ARBA00005417"/>
    </source>
</evidence>
<dbReference type="Pfam" id="PF08352">
    <property type="entry name" value="oligo_HPY"/>
    <property type="match status" value="1"/>
</dbReference>
<gene>
    <name evidence="9" type="ORF">FY030_12965</name>
</gene>
<dbReference type="InterPro" id="IPR027417">
    <property type="entry name" value="P-loop_NTPase"/>
</dbReference>
<dbReference type="SMART" id="SM00382">
    <property type="entry name" value="AAA"/>
    <property type="match status" value="1"/>
</dbReference>
<dbReference type="InterPro" id="IPR003439">
    <property type="entry name" value="ABC_transporter-like_ATP-bd"/>
</dbReference>
<evidence type="ECO:0000256" key="1">
    <source>
        <dbReference type="ARBA" id="ARBA00004202"/>
    </source>
</evidence>
<dbReference type="Pfam" id="PF00005">
    <property type="entry name" value="ABC_tran"/>
    <property type="match status" value="1"/>
</dbReference>
<evidence type="ECO:0000256" key="7">
    <source>
        <dbReference type="ARBA" id="ARBA00023136"/>
    </source>
</evidence>
<comment type="similarity">
    <text evidence="2">Belongs to the ABC transporter superfamily.</text>
</comment>
<dbReference type="GO" id="GO:0016887">
    <property type="term" value="F:ATP hydrolysis activity"/>
    <property type="evidence" value="ECO:0007669"/>
    <property type="project" value="InterPro"/>
</dbReference>
<keyword evidence="4" id="KW-1003">Cell membrane</keyword>
<dbReference type="OrthoDB" id="8481147at2"/>
<dbReference type="Proteomes" id="UP000326546">
    <property type="component" value="Chromosome"/>
</dbReference>
<evidence type="ECO:0000256" key="5">
    <source>
        <dbReference type="ARBA" id="ARBA00022741"/>
    </source>
</evidence>
<dbReference type="GO" id="GO:0005886">
    <property type="term" value="C:plasma membrane"/>
    <property type="evidence" value="ECO:0007669"/>
    <property type="project" value="UniProtKB-SubCell"/>
</dbReference>
<evidence type="ECO:0000259" key="8">
    <source>
        <dbReference type="PROSITE" id="PS50893"/>
    </source>
</evidence>
<dbReference type="PROSITE" id="PS50893">
    <property type="entry name" value="ABC_TRANSPORTER_2"/>
    <property type="match status" value="1"/>
</dbReference>
<dbReference type="EMBL" id="CP044427">
    <property type="protein sequence ID" value="QFG69492.1"/>
    <property type="molecule type" value="Genomic_DNA"/>
</dbReference>
<dbReference type="Gene3D" id="3.40.50.300">
    <property type="entry name" value="P-loop containing nucleotide triphosphate hydrolases"/>
    <property type="match status" value="1"/>
</dbReference>
<keyword evidence="10" id="KW-1185">Reference proteome</keyword>
<dbReference type="PANTHER" id="PTHR43297:SF2">
    <property type="entry name" value="DIPEPTIDE TRANSPORT ATP-BINDING PROTEIN DPPD"/>
    <property type="match status" value="1"/>
</dbReference>
<comment type="subcellular location">
    <subcellularLocation>
        <location evidence="1">Cell membrane</location>
        <topology evidence="1">Peripheral membrane protein</topology>
    </subcellularLocation>
</comment>
<feature type="domain" description="ABC transporter" evidence="8">
    <location>
        <begin position="8"/>
        <end position="259"/>
    </location>
</feature>